<proteinExistence type="predicted"/>
<name>A0ABR3QHL5_9PLEO</name>
<dbReference type="Gene3D" id="1.10.167.10">
    <property type="entry name" value="Regulator of G-protein Signalling 4, domain 2"/>
    <property type="match status" value="1"/>
</dbReference>
<feature type="transmembrane region" description="Helical" evidence="1">
    <location>
        <begin position="215"/>
        <end position="234"/>
    </location>
</feature>
<keyword evidence="1" id="KW-0812">Transmembrane</keyword>
<evidence type="ECO:0000256" key="1">
    <source>
        <dbReference type="SAM" id="Phobius"/>
    </source>
</evidence>
<keyword evidence="3" id="KW-1185">Reference proteome</keyword>
<dbReference type="Proteomes" id="UP001521785">
    <property type="component" value="Unassembled WGS sequence"/>
</dbReference>
<reference evidence="2 3" key="1">
    <citation type="submission" date="2024-02" db="EMBL/GenBank/DDBJ databases">
        <title>De novo assembly and annotation of 12 fungi associated with fruit tree decline syndrome in Ontario, Canada.</title>
        <authorList>
            <person name="Sulman M."/>
            <person name="Ellouze W."/>
            <person name="Ilyukhin E."/>
        </authorList>
    </citation>
    <scope>NUCLEOTIDE SEQUENCE [LARGE SCALE GENOMIC DNA]</scope>
    <source>
        <strain evidence="2 3">M42-189</strain>
    </source>
</reference>
<evidence type="ECO:0008006" key="4">
    <source>
        <dbReference type="Google" id="ProtNLM"/>
    </source>
</evidence>
<accession>A0ABR3QHL5</accession>
<protein>
    <recommendedName>
        <fullName evidence="4">Odorant receptor</fullName>
    </recommendedName>
</protein>
<sequence>MSQFLHVASRQKQFAHLSLMSDQAPLKEEEAEKLANSRWRRILRGVERADKIERQMVYIGLGLAVELVLTLFVFFGSKKFHPGYGLWDWDTRPSAPELVGMECNKGWEWWLSIVWQFFWAWVSESKGCAAGTLADTRPDICAVHALEVARHQRCSRLAIANDMLLYCRVSMISWNKRDSIQLLIGCIRLPASPMWLAGLYAPGMAYVNMKFIPPMWFSVCIFFMELATIGFPIFEIFKTHKLRQETLDAIAAWEKRQEIASPSSSNFSSDCSTKQGIAVSSKSFTIMAVHLASRKSVDSQRSDLYTMAGLENALRTNAVPLLQFAALRDFSGENISFLTHLADWRRSWLHLSVSTAQHHRQQFIAAVSIYAHFVSPSVSEFPINIRHANMAALRDLFEDAASRIFRKRSIASNYSPTPFEDVSPDSDSTVELRSGVNLDTLGRANLKSVSNMTKPGYEDILTAYAIPEAFKETVFDAAEKEIKYLVLTNTWPKFVNDAYASSQHDNGELKERQHNDWFRRSILCDK</sequence>
<evidence type="ECO:0000313" key="2">
    <source>
        <dbReference type="EMBL" id="KAL1591649.1"/>
    </source>
</evidence>
<feature type="transmembrane region" description="Helical" evidence="1">
    <location>
        <begin position="56"/>
        <end position="75"/>
    </location>
</feature>
<dbReference type="EMBL" id="JAKJXO020000023">
    <property type="protein sequence ID" value="KAL1591649.1"/>
    <property type="molecule type" value="Genomic_DNA"/>
</dbReference>
<keyword evidence="1" id="KW-1133">Transmembrane helix</keyword>
<gene>
    <name evidence="2" type="ORF">SLS60_011647</name>
</gene>
<dbReference type="InterPro" id="IPR036305">
    <property type="entry name" value="RGS_sf"/>
</dbReference>
<evidence type="ECO:0000313" key="3">
    <source>
        <dbReference type="Proteomes" id="UP001521785"/>
    </source>
</evidence>
<comment type="caution">
    <text evidence="2">The sequence shown here is derived from an EMBL/GenBank/DDBJ whole genome shotgun (WGS) entry which is preliminary data.</text>
</comment>
<dbReference type="SUPFAM" id="SSF48097">
    <property type="entry name" value="Regulator of G-protein signaling, RGS"/>
    <property type="match status" value="1"/>
</dbReference>
<organism evidence="2 3">
    <name type="scientific">Paraconiothyrium brasiliense</name>
    <dbReference type="NCBI Taxonomy" id="300254"/>
    <lineage>
        <taxon>Eukaryota</taxon>
        <taxon>Fungi</taxon>
        <taxon>Dikarya</taxon>
        <taxon>Ascomycota</taxon>
        <taxon>Pezizomycotina</taxon>
        <taxon>Dothideomycetes</taxon>
        <taxon>Pleosporomycetidae</taxon>
        <taxon>Pleosporales</taxon>
        <taxon>Massarineae</taxon>
        <taxon>Didymosphaeriaceae</taxon>
        <taxon>Paraconiothyrium</taxon>
    </lineage>
</organism>
<keyword evidence="1" id="KW-0472">Membrane</keyword>
<dbReference type="InterPro" id="IPR044926">
    <property type="entry name" value="RGS_subdomain_2"/>
</dbReference>